<feature type="signal peptide" evidence="2">
    <location>
        <begin position="1"/>
        <end position="21"/>
    </location>
</feature>
<dbReference type="Proteomes" id="UP000215914">
    <property type="component" value="Chromosome 1"/>
</dbReference>
<dbReference type="PANTHER" id="PTHR35718">
    <property type="entry name" value="EXPRESSED PROTEIN"/>
    <property type="match status" value="1"/>
</dbReference>
<dbReference type="Gramene" id="mRNA:HanXRQr2_Chr01g0031281">
    <property type="protein sequence ID" value="CDS:HanXRQr2_Chr01g0031281.1"/>
    <property type="gene ID" value="HanXRQr2_Chr01g0031281"/>
</dbReference>
<keyword evidence="1" id="KW-0812">Transmembrane</keyword>
<keyword evidence="5" id="KW-1185">Reference proteome</keyword>
<evidence type="ECO:0000313" key="4">
    <source>
        <dbReference type="EMBL" id="OTG37261.1"/>
    </source>
</evidence>
<feature type="transmembrane region" description="Helical" evidence="1">
    <location>
        <begin position="91"/>
        <end position="117"/>
    </location>
</feature>
<protein>
    <recommendedName>
        <fullName evidence="6">Transmembrane protein</fullName>
    </recommendedName>
</protein>
<reference evidence="4" key="2">
    <citation type="submission" date="2017-02" db="EMBL/GenBank/DDBJ databases">
        <title>Sunflower complete genome.</title>
        <authorList>
            <person name="Langlade N."/>
            <person name="Munos S."/>
        </authorList>
    </citation>
    <scope>NUCLEOTIDE SEQUENCE [LARGE SCALE GENOMIC DNA]</scope>
    <source>
        <tissue evidence="4">Leaves</tissue>
    </source>
</reference>
<keyword evidence="1" id="KW-1133">Transmembrane helix</keyword>
<organism evidence="4 5">
    <name type="scientific">Helianthus annuus</name>
    <name type="common">Common sunflower</name>
    <dbReference type="NCBI Taxonomy" id="4232"/>
    <lineage>
        <taxon>Eukaryota</taxon>
        <taxon>Viridiplantae</taxon>
        <taxon>Streptophyta</taxon>
        <taxon>Embryophyta</taxon>
        <taxon>Tracheophyta</taxon>
        <taxon>Spermatophyta</taxon>
        <taxon>Magnoliopsida</taxon>
        <taxon>eudicotyledons</taxon>
        <taxon>Gunneridae</taxon>
        <taxon>Pentapetalae</taxon>
        <taxon>asterids</taxon>
        <taxon>campanulids</taxon>
        <taxon>Asterales</taxon>
        <taxon>Asteraceae</taxon>
        <taxon>Asteroideae</taxon>
        <taxon>Heliantheae alliance</taxon>
        <taxon>Heliantheae</taxon>
        <taxon>Helianthus</taxon>
    </lineage>
</organism>
<evidence type="ECO:0000313" key="5">
    <source>
        <dbReference type="Proteomes" id="UP000215914"/>
    </source>
</evidence>
<keyword evidence="2" id="KW-0732">Signal</keyword>
<dbReference type="OrthoDB" id="1929763at2759"/>
<name>A0A251VRA1_HELAN</name>
<reference evidence="3" key="3">
    <citation type="submission" date="2020-06" db="EMBL/GenBank/DDBJ databases">
        <title>Helianthus annuus Genome sequencing and assembly Release 2.</title>
        <authorList>
            <person name="Gouzy J."/>
            <person name="Langlade N."/>
            <person name="Munos S."/>
        </authorList>
    </citation>
    <scope>NUCLEOTIDE SEQUENCE</scope>
    <source>
        <tissue evidence="3">Leaves</tissue>
    </source>
</reference>
<proteinExistence type="predicted"/>
<evidence type="ECO:0008006" key="6">
    <source>
        <dbReference type="Google" id="ProtNLM"/>
    </source>
</evidence>
<dbReference type="STRING" id="4232.A0A251VRA1"/>
<keyword evidence="1" id="KW-0472">Membrane</keyword>
<dbReference type="FunCoup" id="A0A251VRA1">
    <property type="interactions" value="634"/>
</dbReference>
<sequence length="134" mass="14351">MNFLLVFLSFLTIISFTTTKAQDRAPHGLVYENPMAFSPSAYSFFHPKSNPPSTQGSCDESSCAPLPIAATVQSSLAEESRPKNEKSDNRVGAGAIAGVIFGFIMVVLLAMGVFYVVTNRRGSSRGESTILPSV</sequence>
<evidence type="ECO:0000313" key="3">
    <source>
        <dbReference type="EMBL" id="KAF5822812.1"/>
    </source>
</evidence>
<reference evidence="3 5" key="1">
    <citation type="journal article" date="2017" name="Nature">
        <title>The sunflower genome provides insights into oil metabolism, flowering and Asterid evolution.</title>
        <authorList>
            <person name="Badouin H."/>
            <person name="Gouzy J."/>
            <person name="Grassa C.J."/>
            <person name="Murat F."/>
            <person name="Staton S.E."/>
            <person name="Cottret L."/>
            <person name="Lelandais-Briere C."/>
            <person name="Owens G.L."/>
            <person name="Carrere S."/>
            <person name="Mayjonade B."/>
            <person name="Legrand L."/>
            <person name="Gill N."/>
            <person name="Kane N.C."/>
            <person name="Bowers J.E."/>
            <person name="Hubner S."/>
            <person name="Bellec A."/>
            <person name="Berard A."/>
            <person name="Berges H."/>
            <person name="Blanchet N."/>
            <person name="Boniface M.C."/>
            <person name="Brunel D."/>
            <person name="Catrice O."/>
            <person name="Chaidir N."/>
            <person name="Claudel C."/>
            <person name="Donnadieu C."/>
            <person name="Faraut T."/>
            <person name="Fievet G."/>
            <person name="Helmstetter N."/>
            <person name="King M."/>
            <person name="Knapp S.J."/>
            <person name="Lai Z."/>
            <person name="Le Paslier M.C."/>
            <person name="Lippi Y."/>
            <person name="Lorenzon L."/>
            <person name="Mandel J.R."/>
            <person name="Marage G."/>
            <person name="Marchand G."/>
            <person name="Marquand E."/>
            <person name="Bret-Mestries E."/>
            <person name="Morien E."/>
            <person name="Nambeesan S."/>
            <person name="Nguyen T."/>
            <person name="Pegot-Espagnet P."/>
            <person name="Pouilly N."/>
            <person name="Raftis F."/>
            <person name="Sallet E."/>
            <person name="Schiex T."/>
            <person name="Thomas J."/>
            <person name="Vandecasteele C."/>
            <person name="Vares D."/>
            <person name="Vear F."/>
            <person name="Vautrin S."/>
            <person name="Crespi M."/>
            <person name="Mangin B."/>
            <person name="Burke J.M."/>
            <person name="Salse J."/>
            <person name="Munos S."/>
            <person name="Vincourt P."/>
            <person name="Rieseberg L.H."/>
            <person name="Langlade N.B."/>
        </authorList>
    </citation>
    <scope>NUCLEOTIDE SEQUENCE [LARGE SCALE GENOMIC DNA]</scope>
    <source>
        <strain evidence="5">cv. SF193</strain>
        <tissue evidence="3">Leaves</tissue>
    </source>
</reference>
<dbReference type="InParanoid" id="A0A251VRA1"/>
<gene>
    <name evidence="4" type="ORF">HannXRQ_Chr01g0016901</name>
    <name evidence="3" type="ORF">HanXRQr2_Chr01g0031281</name>
</gene>
<dbReference type="PANTHER" id="PTHR35718:SF1">
    <property type="entry name" value="EXPRESSED PROTEIN"/>
    <property type="match status" value="1"/>
</dbReference>
<dbReference type="EMBL" id="CM007890">
    <property type="protein sequence ID" value="OTG37261.1"/>
    <property type="molecule type" value="Genomic_DNA"/>
</dbReference>
<dbReference type="EMBL" id="MNCJ02000316">
    <property type="protein sequence ID" value="KAF5822812.1"/>
    <property type="molecule type" value="Genomic_DNA"/>
</dbReference>
<dbReference type="AlphaFoldDB" id="A0A251VRA1"/>
<feature type="chain" id="PRO_5012015856" description="Transmembrane protein" evidence="2">
    <location>
        <begin position="22"/>
        <end position="134"/>
    </location>
</feature>
<accession>A0A251VRA1</accession>
<evidence type="ECO:0000256" key="2">
    <source>
        <dbReference type="SAM" id="SignalP"/>
    </source>
</evidence>
<evidence type="ECO:0000256" key="1">
    <source>
        <dbReference type="SAM" id="Phobius"/>
    </source>
</evidence>
<dbReference type="OMA" id="LVYENPM"/>